<dbReference type="AlphaFoldDB" id="A0A4V3CAH8"/>
<reference evidence="6 7" key="1">
    <citation type="submission" date="2019-03" db="EMBL/GenBank/DDBJ databases">
        <title>Genomic Encyclopedia of Type Strains, Phase III (KMG-III): the genomes of soil and plant-associated and newly described type strains.</title>
        <authorList>
            <person name="Whitman W."/>
        </authorList>
    </citation>
    <scope>NUCLEOTIDE SEQUENCE [LARGE SCALE GENOMIC DNA]</scope>
    <source>
        <strain evidence="6 7">VKM Ac-2527</strain>
    </source>
</reference>
<evidence type="ECO:0000256" key="4">
    <source>
        <dbReference type="PIRSR" id="PIRSR601613-1"/>
    </source>
</evidence>
<sequence length="455" mass="49266">MISEVSSGGHFDAIVVGAGLAGLSAAKRLAAAGHRVAVVEANGRVGGRTWTGVEPGGALDYGGMFIGLRHDESTKLGRELGLEISSARRHGDMVYVFPGRTIRAPEGDLSSVWPKATDLYTSFSLVDAICDRVGTEAPWDTPEASQLDSITISTWLDRNVTDPDVRRIFETEVNGLMGASAAEVSMLYWAWYIKTCEGVNSIRFDVNDSLWIGGSQQISEGVAARLDAPVVLDWPVTRIDDSGDRVAVYSGDQVLTARAVILAMPPSAAQMIRFHPLLPVNRRQIQARSPLGRMVKIQARFDEPFWREDGLSGEICDTTGVGVVIDVTRPGDDLATVVGFTGGSDYDSYMSMPPEDRRARFVDVLTLAYGDRAKTPVFYHETAWPEQQWQLGGPVTYMPPGVLSTTGDALRAPAGRVYFAGTETSTVYNGFMEGAVRSGYAAAEQISRQFPIESS</sequence>
<dbReference type="Gene3D" id="3.90.660.10">
    <property type="match status" value="1"/>
</dbReference>
<dbReference type="InterPro" id="IPR050703">
    <property type="entry name" value="Flavin_MAO"/>
</dbReference>
<dbReference type="InterPro" id="IPR002937">
    <property type="entry name" value="Amino_oxidase"/>
</dbReference>
<dbReference type="InterPro" id="IPR036188">
    <property type="entry name" value="FAD/NAD-bd_sf"/>
</dbReference>
<evidence type="ECO:0000313" key="6">
    <source>
        <dbReference type="EMBL" id="TDO50528.1"/>
    </source>
</evidence>
<dbReference type="PRINTS" id="PR00757">
    <property type="entry name" value="AMINEOXDASEF"/>
</dbReference>
<dbReference type="Proteomes" id="UP000295388">
    <property type="component" value="Unassembled WGS sequence"/>
</dbReference>
<keyword evidence="7" id="KW-1185">Reference proteome</keyword>
<dbReference type="EMBL" id="SNWQ01000004">
    <property type="protein sequence ID" value="TDO50528.1"/>
    <property type="molecule type" value="Genomic_DNA"/>
</dbReference>
<comment type="cofactor">
    <cofactor evidence="1">
        <name>FAD</name>
        <dbReference type="ChEBI" id="CHEBI:57692"/>
    </cofactor>
</comment>
<dbReference type="Pfam" id="PF01593">
    <property type="entry name" value="Amino_oxidase"/>
    <property type="match status" value="1"/>
</dbReference>
<dbReference type="Gene3D" id="1.10.405.10">
    <property type="entry name" value="Guanine Nucleotide Dissociation Inhibitor, domain 1"/>
    <property type="match status" value="1"/>
</dbReference>
<evidence type="ECO:0000313" key="7">
    <source>
        <dbReference type="Proteomes" id="UP000295388"/>
    </source>
</evidence>
<feature type="binding site" evidence="4">
    <location>
        <position position="340"/>
    </location>
    <ligand>
        <name>substrate</name>
    </ligand>
</feature>
<evidence type="ECO:0000256" key="2">
    <source>
        <dbReference type="ARBA" id="ARBA00005995"/>
    </source>
</evidence>
<dbReference type="SUPFAM" id="SSF54373">
    <property type="entry name" value="FAD-linked reductases, C-terminal domain"/>
    <property type="match status" value="1"/>
</dbReference>
<comment type="similarity">
    <text evidence="2">Belongs to the flavin monoamine oxidase family.</text>
</comment>
<accession>A0A4V3CAH8</accession>
<protein>
    <submittedName>
        <fullName evidence="6">Monoamine oxidase</fullName>
    </submittedName>
</protein>
<keyword evidence="3" id="KW-0560">Oxidoreductase</keyword>
<dbReference type="Gene3D" id="3.50.50.60">
    <property type="entry name" value="FAD/NAD(P)-binding domain"/>
    <property type="match status" value="1"/>
</dbReference>
<feature type="binding site" evidence="4">
    <location>
        <position position="236"/>
    </location>
    <ligand>
        <name>FAD</name>
        <dbReference type="ChEBI" id="CHEBI:57692"/>
    </ligand>
</feature>
<name>A0A4V3CAH8_9ACTN</name>
<feature type="binding site" evidence="4">
    <location>
        <position position="423"/>
    </location>
    <ligand>
        <name>FAD</name>
        <dbReference type="ChEBI" id="CHEBI:57692"/>
    </ligand>
</feature>
<evidence type="ECO:0000256" key="3">
    <source>
        <dbReference type="ARBA" id="ARBA00023002"/>
    </source>
</evidence>
<feature type="binding site" evidence="4">
    <location>
        <begin position="40"/>
        <end position="41"/>
    </location>
    <ligand>
        <name>FAD</name>
        <dbReference type="ChEBI" id="CHEBI:57692"/>
    </ligand>
</feature>
<dbReference type="PANTHER" id="PTHR43563">
    <property type="entry name" value="AMINE OXIDASE"/>
    <property type="match status" value="1"/>
</dbReference>
<gene>
    <name evidence="6" type="ORF">EV643_10420</name>
</gene>
<comment type="caution">
    <text evidence="6">The sequence shown here is derived from an EMBL/GenBank/DDBJ whole genome shotgun (WGS) entry which is preliminary data.</text>
</comment>
<evidence type="ECO:0000259" key="5">
    <source>
        <dbReference type="Pfam" id="PF01593"/>
    </source>
</evidence>
<organism evidence="6 7">
    <name type="scientific">Kribbella caucasensis</name>
    <dbReference type="NCBI Taxonomy" id="2512215"/>
    <lineage>
        <taxon>Bacteria</taxon>
        <taxon>Bacillati</taxon>
        <taxon>Actinomycetota</taxon>
        <taxon>Actinomycetes</taxon>
        <taxon>Propionibacteriales</taxon>
        <taxon>Kribbellaceae</taxon>
        <taxon>Kribbella</taxon>
    </lineage>
</organism>
<feature type="domain" description="Amine oxidase" evidence="5">
    <location>
        <begin position="20"/>
        <end position="446"/>
    </location>
</feature>
<evidence type="ECO:0000256" key="1">
    <source>
        <dbReference type="ARBA" id="ARBA00001974"/>
    </source>
</evidence>
<proteinExistence type="inferred from homology"/>
<dbReference type="GO" id="GO:0016491">
    <property type="term" value="F:oxidoreductase activity"/>
    <property type="evidence" value="ECO:0007669"/>
    <property type="project" value="UniProtKB-KW"/>
</dbReference>
<dbReference type="SUPFAM" id="SSF51905">
    <property type="entry name" value="FAD/NAD(P)-binding domain"/>
    <property type="match status" value="1"/>
</dbReference>
<dbReference type="InterPro" id="IPR001613">
    <property type="entry name" value="Flavin_amine_oxidase"/>
</dbReference>
<dbReference type="PANTHER" id="PTHR43563:SF1">
    <property type="entry name" value="AMINE OXIDASE [FLAVIN-CONTAINING] B"/>
    <property type="match status" value="1"/>
</dbReference>